<evidence type="ECO:0000256" key="10">
    <source>
        <dbReference type="HAMAP-Rule" id="MF_01102"/>
    </source>
</evidence>
<protein>
    <recommendedName>
        <fullName evidence="10">tRNA 5-methylaminomethyl-2-thiouridine biosynthesis bifunctional protein MnmC</fullName>
        <shortName evidence="10">tRNA mnm(5)s(2)U biosynthesis bifunctional protein</shortName>
    </recommendedName>
    <domain>
        <recommendedName>
            <fullName evidence="10">tRNA (mnm(5)s(2)U34)-methyltransferase</fullName>
            <ecNumber evidence="10">2.1.1.61</ecNumber>
        </recommendedName>
    </domain>
    <domain>
        <recommendedName>
            <fullName evidence="10">FAD-dependent cmnm(5)s(2)U34 oxidoreductase</fullName>
            <ecNumber evidence="10">1.5.-.-</ecNumber>
        </recommendedName>
    </domain>
</protein>
<dbReference type="AlphaFoldDB" id="A0A261UJS1"/>
<dbReference type="EC" id="1.5.-.-" evidence="10"/>
<keyword evidence="7 10" id="KW-0274">FAD</keyword>
<comment type="similarity">
    <text evidence="10">In the N-terminal section; belongs to the methyltransferase superfamily. tRNA (mnm(5)s(2)U34)-methyltransferase family.</text>
</comment>
<gene>
    <name evidence="10" type="primary">mnmC</name>
    <name evidence="13" type="ORF">CAL28_23355</name>
</gene>
<keyword evidence="1 10" id="KW-0963">Cytoplasm</keyword>
<dbReference type="InterPro" id="IPR023032">
    <property type="entry name" value="tRNA_MAMT_biosynth_bifunc_MnmC"/>
</dbReference>
<dbReference type="EMBL" id="NEVS01000004">
    <property type="protein sequence ID" value="OZI62159.1"/>
    <property type="molecule type" value="Genomic_DNA"/>
</dbReference>
<keyword evidence="6 10" id="KW-0819">tRNA processing</keyword>
<evidence type="ECO:0000256" key="2">
    <source>
        <dbReference type="ARBA" id="ARBA00022603"/>
    </source>
</evidence>
<dbReference type="Gene3D" id="3.30.9.10">
    <property type="entry name" value="D-Amino Acid Oxidase, subunit A, domain 2"/>
    <property type="match status" value="1"/>
</dbReference>
<feature type="region of interest" description="tRNA (mnm(5)s(2)U34)-methyltransferase" evidence="10">
    <location>
        <begin position="1"/>
        <end position="243"/>
    </location>
</feature>
<dbReference type="NCBIfam" id="TIGR03197">
    <property type="entry name" value="MnmC_Cterm"/>
    <property type="match status" value="1"/>
</dbReference>
<dbReference type="PANTHER" id="PTHR13847:SF289">
    <property type="entry name" value="GLYCINE OXIDASE"/>
    <property type="match status" value="1"/>
</dbReference>
<dbReference type="OrthoDB" id="9786494at2"/>
<evidence type="ECO:0000256" key="4">
    <source>
        <dbReference type="ARBA" id="ARBA00022679"/>
    </source>
</evidence>
<dbReference type="NCBIfam" id="NF033855">
    <property type="entry name" value="tRNA_MNMC2"/>
    <property type="match status" value="1"/>
</dbReference>
<organism evidence="13 14">
    <name type="scientific">Bordetella genomosp. 11</name>
    <dbReference type="NCBI Taxonomy" id="1416808"/>
    <lineage>
        <taxon>Bacteria</taxon>
        <taxon>Pseudomonadati</taxon>
        <taxon>Pseudomonadota</taxon>
        <taxon>Betaproteobacteria</taxon>
        <taxon>Burkholderiales</taxon>
        <taxon>Alcaligenaceae</taxon>
        <taxon>Bordetella</taxon>
    </lineage>
</organism>
<dbReference type="EC" id="2.1.1.61" evidence="10"/>
<dbReference type="Pfam" id="PF05430">
    <property type="entry name" value="Methyltransf_30"/>
    <property type="match status" value="1"/>
</dbReference>
<keyword evidence="2 10" id="KW-0489">Methyltransferase</keyword>
<dbReference type="InterPro" id="IPR008471">
    <property type="entry name" value="MnmC-like_methylTransf"/>
</dbReference>
<evidence type="ECO:0000256" key="7">
    <source>
        <dbReference type="ARBA" id="ARBA00022827"/>
    </source>
</evidence>
<comment type="subcellular location">
    <subcellularLocation>
        <location evidence="10">Cytoplasm</location>
    </subcellularLocation>
</comment>
<dbReference type="RefSeq" id="WP_094843543.1">
    <property type="nucleotide sequence ID" value="NZ_NEVS01000004.1"/>
</dbReference>
<keyword evidence="4 10" id="KW-0808">Transferase</keyword>
<keyword evidence="14" id="KW-1185">Reference proteome</keyword>
<evidence type="ECO:0000256" key="3">
    <source>
        <dbReference type="ARBA" id="ARBA00022630"/>
    </source>
</evidence>
<dbReference type="InterPro" id="IPR006076">
    <property type="entry name" value="FAD-dep_OxRdtase"/>
</dbReference>
<dbReference type="Gene3D" id="3.40.50.150">
    <property type="entry name" value="Vaccinia Virus protein VP39"/>
    <property type="match status" value="1"/>
</dbReference>
<dbReference type="Proteomes" id="UP000215767">
    <property type="component" value="Unassembled WGS sequence"/>
</dbReference>
<dbReference type="GO" id="GO:0032259">
    <property type="term" value="P:methylation"/>
    <property type="evidence" value="ECO:0007669"/>
    <property type="project" value="UniProtKB-KW"/>
</dbReference>
<accession>A0A261UJS1</accession>
<feature type="domain" description="FAD dependent oxidoreductase" evidence="11">
    <location>
        <begin position="256"/>
        <end position="602"/>
    </location>
</feature>
<dbReference type="InterPro" id="IPR017610">
    <property type="entry name" value="tRNA_S-uridine_synth_MnmC_C"/>
</dbReference>
<comment type="function">
    <text evidence="10">Catalyzes the last two steps in the biosynthesis of 5-methylaminomethyl-2-thiouridine (mnm(5)s(2)U) at the wobble position (U34) in tRNA. Catalyzes the FAD-dependent demodification of cmnm(5)s(2)U34 to nm(5)s(2)U34, followed by the transfer of a methyl group from S-adenosyl-L-methionine to nm(5)s(2)U34, to form mnm(5)s(2)U34.</text>
</comment>
<dbReference type="InterPro" id="IPR036188">
    <property type="entry name" value="FAD/NAD-bd_sf"/>
</dbReference>
<dbReference type="Gene3D" id="3.50.50.60">
    <property type="entry name" value="FAD/NAD(P)-binding domain"/>
    <property type="match status" value="1"/>
</dbReference>
<evidence type="ECO:0000313" key="14">
    <source>
        <dbReference type="Proteomes" id="UP000215767"/>
    </source>
</evidence>
<dbReference type="Pfam" id="PF01266">
    <property type="entry name" value="DAO"/>
    <property type="match status" value="1"/>
</dbReference>
<dbReference type="GO" id="GO:0016645">
    <property type="term" value="F:oxidoreductase activity, acting on the CH-NH group of donors"/>
    <property type="evidence" value="ECO:0007669"/>
    <property type="project" value="InterPro"/>
</dbReference>
<comment type="caution">
    <text evidence="13">The sequence shown here is derived from an EMBL/GenBank/DDBJ whole genome shotgun (WGS) entry which is preliminary data.</text>
</comment>
<keyword evidence="9 10" id="KW-0511">Multifunctional enzyme</keyword>
<evidence type="ECO:0000256" key="8">
    <source>
        <dbReference type="ARBA" id="ARBA00023002"/>
    </source>
</evidence>
<comment type="cofactor">
    <cofactor evidence="10">
        <name>FAD</name>
        <dbReference type="ChEBI" id="CHEBI:57692"/>
    </cofactor>
</comment>
<dbReference type="GO" id="GO:0005737">
    <property type="term" value="C:cytoplasm"/>
    <property type="evidence" value="ECO:0007669"/>
    <property type="project" value="UniProtKB-SubCell"/>
</dbReference>
<dbReference type="PANTHER" id="PTHR13847">
    <property type="entry name" value="SARCOSINE DEHYDROGENASE-RELATED"/>
    <property type="match status" value="1"/>
</dbReference>
<keyword evidence="8 10" id="KW-0560">Oxidoreductase</keyword>
<dbReference type="HAMAP" id="MF_01102">
    <property type="entry name" value="MnmC"/>
    <property type="match status" value="1"/>
</dbReference>
<evidence type="ECO:0000313" key="13">
    <source>
        <dbReference type="EMBL" id="OZI62159.1"/>
    </source>
</evidence>
<evidence type="ECO:0000256" key="9">
    <source>
        <dbReference type="ARBA" id="ARBA00023268"/>
    </source>
</evidence>
<dbReference type="InterPro" id="IPR047785">
    <property type="entry name" value="tRNA_MNMC2"/>
</dbReference>
<name>A0A261UJS1_9BORD</name>
<comment type="catalytic activity">
    <reaction evidence="10">
        <text>5-aminomethyl-2-thiouridine(34) in tRNA + S-adenosyl-L-methionine = 5-methylaminomethyl-2-thiouridine(34) in tRNA + S-adenosyl-L-homocysteine + H(+)</text>
        <dbReference type="Rhea" id="RHEA:19569"/>
        <dbReference type="Rhea" id="RHEA-COMP:10195"/>
        <dbReference type="Rhea" id="RHEA-COMP:10197"/>
        <dbReference type="ChEBI" id="CHEBI:15378"/>
        <dbReference type="ChEBI" id="CHEBI:57856"/>
        <dbReference type="ChEBI" id="CHEBI:59789"/>
        <dbReference type="ChEBI" id="CHEBI:74454"/>
        <dbReference type="ChEBI" id="CHEBI:74455"/>
        <dbReference type="EC" id="2.1.1.61"/>
    </reaction>
</comment>
<dbReference type="GO" id="GO:0002097">
    <property type="term" value="P:tRNA wobble base modification"/>
    <property type="evidence" value="ECO:0007669"/>
    <property type="project" value="UniProtKB-UniRule"/>
</dbReference>
<reference evidence="14" key="1">
    <citation type="submission" date="2017-05" db="EMBL/GenBank/DDBJ databases">
        <title>Complete and WGS of Bordetella genogroups.</title>
        <authorList>
            <person name="Spilker T."/>
            <person name="Lipuma J."/>
        </authorList>
    </citation>
    <scope>NUCLEOTIDE SEQUENCE [LARGE SCALE GENOMIC DNA]</scope>
    <source>
        <strain evidence="14">AU8856</strain>
    </source>
</reference>
<proteinExistence type="inferred from homology"/>
<dbReference type="SUPFAM" id="SSF51905">
    <property type="entry name" value="FAD/NAD(P)-binding domain"/>
    <property type="match status" value="1"/>
</dbReference>
<feature type="domain" description="MnmC-like methyltransferase" evidence="12">
    <location>
        <begin position="124"/>
        <end position="242"/>
    </location>
</feature>
<keyword evidence="5 10" id="KW-0949">S-adenosyl-L-methionine</keyword>
<evidence type="ECO:0000256" key="1">
    <source>
        <dbReference type="ARBA" id="ARBA00022490"/>
    </source>
</evidence>
<evidence type="ECO:0000259" key="12">
    <source>
        <dbReference type="Pfam" id="PF05430"/>
    </source>
</evidence>
<sequence>MFEPSTVAYQPLNPAEPFLDANGVPRSREFGDVYHAADGGWAQARHVFLQGNALPQRWQGRAGFTVCETGFGLGLNFLSLWRAWRDDPRRPARLHMVSFEAHPLRADDLAALLRRYAVDGAVPDLAEELIAQWPPLLPGVHRLEFENGAVTLTLGFGDAGIMAAALEFAADAFFLDGFAPARNPRMWTPELMRALAAHAAPGATAATWCSAGAVRRALQDAGFAVKKRPGFAGKTHMTVATHAGVRPAADATPAGVAVVGGGLAGAAIAQALHLRGVDVTVFDAQGTASSHRGHVAAALTPLVARDDNARARLSRAGSLRALARWRILPEDARPWQCGTLQLSRDAGRAADAASVLQALGFPETWVRRVDAAEAAELAGLPLSRGGLHFAAGMLVRPHPLIQALAAAPGIRHVRANIRRLDHRSGTWRLYADSDAEAGQAPVVVLANALDARNVLHASGLLAPLPRVAQMHALAGEVTMLPDHGLGGGPRCIVGGEGYLLPAVQGWCVAGSTYAHGATESRVTAAGQAVNIGKAAGLLAEAGVLAPYAAAAGSLPGWAGWRAVLPGRLPAIGPVSHADGLYLATGYASRGLSWAALAGDIIAGRLCAEPAVLESELLAAIAPR</sequence>
<evidence type="ECO:0000256" key="6">
    <source>
        <dbReference type="ARBA" id="ARBA00022694"/>
    </source>
</evidence>
<keyword evidence="3 10" id="KW-0285">Flavoprotein</keyword>
<dbReference type="GO" id="GO:0050660">
    <property type="term" value="F:flavin adenine dinucleotide binding"/>
    <property type="evidence" value="ECO:0007669"/>
    <property type="project" value="UniProtKB-UniRule"/>
</dbReference>
<dbReference type="GO" id="GO:0004808">
    <property type="term" value="F:tRNA (5-methylaminomethyl-2-thiouridylate)(34)-methyltransferase activity"/>
    <property type="evidence" value="ECO:0007669"/>
    <property type="project" value="UniProtKB-EC"/>
</dbReference>
<evidence type="ECO:0000256" key="5">
    <source>
        <dbReference type="ARBA" id="ARBA00022691"/>
    </source>
</evidence>
<evidence type="ECO:0000259" key="11">
    <source>
        <dbReference type="Pfam" id="PF01266"/>
    </source>
</evidence>
<comment type="similarity">
    <text evidence="10">In the C-terminal section; belongs to the DAO family.</text>
</comment>
<feature type="region of interest" description="FAD-dependent cmnm(5)s(2)U34 oxidoreductase" evidence="10">
    <location>
        <begin position="259"/>
        <end position="623"/>
    </location>
</feature>
<dbReference type="InterPro" id="IPR029063">
    <property type="entry name" value="SAM-dependent_MTases_sf"/>
</dbReference>